<protein>
    <recommendedName>
        <fullName evidence="2">HTH arsR-type domain-containing protein</fullName>
    </recommendedName>
</protein>
<dbReference type="AlphaFoldDB" id="A0A7G9YT02"/>
<evidence type="ECO:0000313" key="1">
    <source>
        <dbReference type="EMBL" id="QNO51136.1"/>
    </source>
</evidence>
<accession>A0A7G9YT02</accession>
<sequence>MLVEVFGVYPQVKIVDLLLTHQNIEYTKEEIAEGAEILIDTLYNFWGRLEKYGTVKPTRKVGETQLYTANMDCEAMRALKSFQYELAEIEIEEET</sequence>
<gene>
    <name evidence="1" type="ORF">OLNPMGDC_00027</name>
</gene>
<dbReference type="EMBL" id="MT631461">
    <property type="protein sequence ID" value="QNO51136.1"/>
    <property type="molecule type" value="Genomic_DNA"/>
</dbReference>
<name>A0A7G9YT02_9EURY</name>
<proteinExistence type="predicted"/>
<evidence type="ECO:0008006" key="2">
    <source>
        <dbReference type="Google" id="ProtNLM"/>
    </source>
</evidence>
<reference evidence="1" key="1">
    <citation type="submission" date="2020-06" db="EMBL/GenBank/DDBJ databases">
        <title>Unique genomic features of the anaerobic methanotrophic archaea.</title>
        <authorList>
            <person name="Chadwick G.L."/>
            <person name="Skennerton C.T."/>
            <person name="Laso-Perez R."/>
            <person name="Leu A.O."/>
            <person name="Speth D.R."/>
            <person name="Yu H."/>
            <person name="Morgan-Lang C."/>
            <person name="Hatzenpichler R."/>
            <person name="Goudeau D."/>
            <person name="Malmstrom R."/>
            <person name="Brazelton W.J."/>
            <person name="Woyke T."/>
            <person name="Hallam S.J."/>
            <person name="Tyson G.W."/>
            <person name="Wegener G."/>
            <person name="Boetius A."/>
            <person name="Orphan V."/>
        </authorList>
    </citation>
    <scope>NUCLEOTIDE SEQUENCE</scope>
</reference>
<organism evidence="1">
    <name type="scientific">Candidatus Methanophagaceae archaeon ANME-1 ERB6</name>
    <dbReference type="NCBI Taxonomy" id="2759912"/>
    <lineage>
        <taxon>Archaea</taxon>
        <taxon>Methanobacteriati</taxon>
        <taxon>Methanobacteriota</taxon>
        <taxon>Stenosarchaea group</taxon>
        <taxon>Methanomicrobia</taxon>
        <taxon>Candidatus Methanophagales</taxon>
        <taxon>Candidatus Methanophagaceae</taxon>
    </lineage>
</organism>